<evidence type="ECO:0000313" key="4">
    <source>
        <dbReference type="Proteomes" id="UP000313645"/>
    </source>
</evidence>
<dbReference type="EMBL" id="SJDL01000003">
    <property type="protein sequence ID" value="TBW58774.1"/>
    <property type="molecule type" value="Genomic_DNA"/>
</dbReference>
<sequence length="142" mass="15516">MTGTLTIPAAISGSIDSPMTDLLRSLIRQTHLWRIALFVSMAVILWLATARLEHPIQVSSWDKINHLAAFIELTLLTRLGWPRMKASMAALAMLGFGILIEIAQAPLPYRETSALDVVADSLGIAAGLFLWRYTGARLATTS</sequence>
<accession>A0ABY1ZPX2</accession>
<feature type="transmembrane region" description="Helical" evidence="1">
    <location>
        <begin position="88"/>
        <end position="107"/>
    </location>
</feature>
<dbReference type="Proteomes" id="UP000313645">
    <property type="component" value="Unassembled WGS sequence"/>
</dbReference>
<comment type="caution">
    <text evidence="3">The sequence shown here is derived from an EMBL/GenBank/DDBJ whole genome shotgun (WGS) entry which is preliminary data.</text>
</comment>
<feature type="transmembrane region" description="Helical" evidence="1">
    <location>
        <begin position="64"/>
        <end position="81"/>
    </location>
</feature>
<keyword evidence="4" id="KW-1185">Reference proteome</keyword>
<dbReference type="NCBIfam" id="NF037970">
    <property type="entry name" value="vanZ_1"/>
    <property type="match status" value="1"/>
</dbReference>
<name>A0ABY1ZPX2_9GAMM</name>
<feature type="domain" description="VanZ-like" evidence="2">
    <location>
        <begin position="51"/>
        <end position="132"/>
    </location>
</feature>
<feature type="transmembrane region" description="Helical" evidence="1">
    <location>
        <begin position="113"/>
        <end position="131"/>
    </location>
</feature>
<protein>
    <submittedName>
        <fullName evidence="3">VanZ family protein</fullName>
    </submittedName>
</protein>
<dbReference type="Pfam" id="PF04892">
    <property type="entry name" value="VanZ"/>
    <property type="match status" value="1"/>
</dbReference>
<dbReference type="InterPro" id="IPR006976">
    <property type="entry name" value="VanZ-like"/>
</dbReference>
<evidence type="ECO:0000313" key="3">
    <source>
        <dbReference type="EMBL" id="TBW58774.1"/>
    </source>
</evidence>
<dbReference type="PANTHER" id="PTHR28008">
    <property type="entry name" value="DOMAIN PROTEIN, PUTATIVE (AFU_ORTHOLOGUE AFUA_3G10980)-RELATED"/>
    <property type="match status" value="1"/>
</dbReference>
<proteinExistence type="predicted"/>
<organism evidence="3 4">
    <name type="scientific">Marinobacter halodurans</name>
    <dbReference type="NCBI Taxonomy" id="2528979"/>
    <lineage>
        <taxon>Bacteria</taxon>
        <taxon>Pseudomonadati</taxon>
        <taxon>Pseudomonadota</taxon>
        <taxon>Gammaproteobacteria</taxon>
        <taxon>Pseudomonadales</taxon>
        <taxon>Marinobacteraceae</taxon>
        <taxon>Marinobacter</taxon>
    </lineage>
</organism>
<keyword evidence="1" id="KW-1133">Transmembrane helix</keyword>
<keyword evidence="1" id="KW-0812">Transmembrane</keyword>
<keyword evidence="1" id="KW-0472">Membrane</keyword>
<evidence type="ECO:0000256" key="1">
    <source>
        <dbReference type="SAM" id="Phobius"/>
    </source>
</evidence>
<gene>
    <name evidence="3" type="ORF">EZI54_02580</name>
</gene>
<reference evidence="3 4" key="1">
    <citation type="submission" date="2019-02" db="EMBL/GenBank/DDBJ databases">
        <title>Marinobacter halodurans sp. nov., a marine bacterium isolated from sea tidal flat.</title>
        <authorList>
            <person name="Yoo Y."/>
            <person name="Lee D.W."/>
            <person name="Kim B.S."/>
            <person name="Kim J.-J."/>
        </authorList>
    </citation>
    <scope>NUCLEOTIDE SEQUENCE [LARGE SCALE GENOMIC DNA]</scope>
    <source>
        <strain evidence="3 4">YJ-S3-2</strain>
    </source>
</reference>
<evidence type="ECO:0000259" key="2">
    <source>
        <dbReference type="Pfam" id="PF04892"/>
    </source>
</evidence>
<feature type="transmembrane region" description="Helical" evidence="1">
    <location>
        <begin position="32"/>
        <end position="52"/>
    </location>
</feature>
<dbReference type="PANTHER" id="PTHR28008:SF1">
    <property type="entry name" value="DOMAIN PROTEIN, PUTATIVE (AFU_ORTHOLOGUE AFUA_3G10980)-RELATED"/>
    <property type="match status" value="1"/>
</dbReference>